<protein>
    <submittedName>
        <fullName evidence="1">Uncharacterized protein</fullName>
    </submittedName>
</protein>
<evidence type="ECO:0000313" key="2">
    <source>
        <dbReference type="Proteomes" id="UP001281147"/>
    </source>
</evidence>
<gene>
    <name evidence="1" type="ORF">LTR37_017100</name>
</gene>
<reference evidence="1" key="1">
    <citation type="submission" date="2023-07" db="EMBL/GenBank/DDBJ databases">
        <title>Black Yeasts Isolated from many extreme environments.</title>
        <authorList>
            <person name="Coleine C."/>
            <person name="Stajich J.E."/>
            <person name="Selbmann L."/>
        </authorList>
    </citation>
    <scope>NUCLEOTIDE SEQUENCE</scope>
    <source>
        <strain evidence="1">CCFEE 5714</strain>
    </source>
</reference>
<name>A0ACC3MKZ9_9PEZI</name>
<evidence type="ECO:0000313" key="1">
    <source>
        <dbReference type="EMBL" id="KAK3698142.1"/>
    </source>
</evidence>
<proteinExistence type="predicted"/>
<dbReference type="Proteomes" id="UP001281147">
    <property type="component" value="Unassembled WGS sequence"/>
</dbReference>
<keyword evidence="2" id="KW-1185">Reference proteome</keyword>
<comment type="caution">
    <text evidence="1">The sequence shown here is derived from an EMBL/GenBank/DDBJ whole genome shotgun (WGS) entry which is preliminary data.</text>
</comment>
<organism evidence="1 2">
    <name type="scientific">Vermiconidia calcicola</name>
    <dbReference type="NCBI Taxonomy" id="1690605"/>
    <lineage>
        <taxon>Eukaryota</taxon>
        <taxon>Fungi</taxon>
        <taxon>Dikarya</taxon>
        <taxon>Ascomycota</taxon>
        <taxon>Pezizomycotina</taxon>
        <taxon>Dothideomycetes</taxon>
        <taxon>Dothideomycetidae</taxon>
        <taxon>Mycosphaerellales</taxon>
        <taxon>Extremaceae</taxon>
        <taxon>Vermiconidia</taxon>
    </lineage>
</organism>
<dbReference type="EMBL" id="JAUTXU010000214">
    <property type="protein sequence ID" value="KAK3698142.1"/>
    <property type="molecule type" value="Genomic_DNA"/>
</dbReference>
<accession>A0ACC3MKZ9</accession>
<sequence>MSGSTNIELRKEEDINALGRRMKRTLSVSDGEEPATPRKAVETGIPDHPWRRTPGRSDASFETKSDSTPPAAKAKLESAFQTVSPKKASVRVTWADQEAPSISIKRGERNSWPMTFGRIGRNLGQKSASYFFHLPWTDRETPATTTEPTESESEDSGEEDSGSEDSEEEDSESEGSGQEDSGSEGSEEEDSGSEGSEEEDSGSEGSE</sequence>